<dbReference type="InParanoid" id="D8QPE2"/>
<dbReference type="KEGG" id="smo:SELMODRAFT_402039"/>
<keyword evidence="3" id="KW-1185">Reference proteome</keyword>
<dbReference type="HOGENOM" id="CLU_1139644_0_0_1"/>
<feature type="compositionally biased region" description="Polar residues" evidence="1">
    <location>
        <begin position="98"/>
        <end position="109"/>
    </location>
</feature>
<organism evidence="3">
    <name type="scientific">Selaginella moellendorffii</name>
    <name type="common">Spikemoss</name>
    <dbReference type="NCBI Taxonomy" id="88036"/>
    <lineage>
        <taxon>Eukaryota</taxon>
        <taxon>Viridiplantae</taxon>
        <taxon>Streptophyta</taxon>
        <taxon>Embryophyta</taxon>
        <taxon>Tracheophyta</taxon>
        <taxon>Lycopodiopsida</taxon>
        <taxon>Selaginellales</taxon>
        <taxon>Selaginellaceae</taxon>
        <taxon>Selaginella</taxon>
    </lineage>
</organism>
<dbReference type="Proteomes" id="UP000001514">
    <property type="component" value="Unassembled WGS sequence"/>
</dbReference>
<sequence length="244" mass="27405">MELEVIRQLAVSAGLGDGRSEQTPIVIRGSRAGGFASGDIDRIIEAAIEKALSKRQKTTLLCCDRQKKRKKAMPTTTFEARWRSQARTRDKEMDDKGSASSSDKPSYSFRTSDTAALSWSSLAFVMELKYELTKLNTECLGETTARLDVIKMTQSSRRFAYAVLLCRQEIQVQKLDMVNGKNQYTFTQRYPWALKKGPFRLRLLVGILLADGTVYGFSPPQMHGRISLELSSGFENRCSPRSQA</sequence>
<evidence type="ECO:0000313" key="3">
    <source>
        <dbReference type="Proteomes" id="UP000001514"/>
    </source>
</evidence>
<feature type="compositionally biased region" description="Basic and acidic residues" evidence="1">
    <location>
        <begin position="87"/>
        <end position="97"/>
    </location>
</feature>
<dbReference type="AlphaFoldDB" id="D8QPE2"/>
<evidence type="ECO:0000256" key="1">
    <source>
        <dbReference type="SAM" id="MobiDB-lite"/>
    </source>
</evidence>
<protein>
    <submittedName>
        <fullName evidence="2">Uncharacterized protein</fullName>
    </submittedName>
</protein>
<proteinExistence type="predicted"/>
<name>D8QPE2_SELML</name>
<feature type="region of interest" description="Disordered" evidence="1">
    <location>
        <begin position="72"/>
        <end position="109"/>
    </location>
</feature>
<dbReference type="Gramene" id="EFJ37606">
    <property type="protein sequence ID" value="EFJ37606"/>
    <property type="gene ID" value="SELMODRAFT_402039"/>
</dbReference>
<gene>
    <name evidence="2" type="ORF">SELMODRAFT_402039</name>
</gene>
<accession>D8QPE2</accession>
<evidence type="ECO:0000313" key="2">
    <source>
        <dbReference type="EMBL" id="EFJ37606.1"/>
    </source>
</evidence>
<reference evidence="2 3" key="1">
    <citation type="journal article" date="2011" name="Science">
        <title>The Selaginella genome identifies genetic changes associated with the evolution of vascular plants.</title>
        <authorList>
            <person name="Banks J.A."/>
            <person name="Nishiyama T."/>
            <person name="Hasebe M."/>
            <person name="Bowman J.L."/>
            <person name="Gribskov M."/>
            <person name="dePamphilis C."/>
            <person name="Albert V.A."/>
            <person name="Aono N."/>
            <person name="Aoyama T."/>
            <person name="Ambrose B.A."/>
            <person name="Ashton N.W."/>
            <person name="Axtell M.J."/>
            <person name="Barker E."/>
            <person name="Barker M.S."/>
            <person name="Bennetzen J.L."/>
            <person name="Bonawitz N.D."/>
            <person name="Chapple C."/>
            <person name="Cheng C."/>
            <person name="Correa L.G."/>
            <person name="Dacre M."/>
            <person name="DeBarry J."/>
            <person name="Dreyer I."/>
            <person name="Elias M."/>
            <person name="Engstrom E.M."/>
            <person name="Estelle M."/>
            <person name="Feng L."/>
            <person name="Finet C."/>
            <person name="Floyd S.K."/>
            <person name="Frommer W.B."/>
            <person name="Fujita T."/>
            <person name="Gramzow L."/>
            <person name="Gutensohn M."/>
            <person name="Harholt J."/>
            <person name="Hattori M."/>
            <person name="Heyl A."/>
            <person name="Hirai T."/>
            <person name="Hiwatashi Y."/>
            <person name="Ishikawa M."/>
            <person name="Iwata M."/>
            <person name="Karol K.G."/>
            <person name="Koehler B."/>
            <person name="Kolukisaoglu U."/>
            <person name="Kubo M."/>
            <person name="Kurata T."/>
            <person name="Lalonde S."/>
            <person name="Li K."/>
            <person name="Li Y."/>
            <person name="Litt A."/>
            <person name="Lyons E."/>
            <person name="Manning G."/>
            <person name="Maruyama T."/>
            <person name="Michael T.P."/>
            <person name="Mikami K."/>
            <person name="Miyazaki S."/>
            <person name="Morinaga S."/>
            <person name="Murata T."/>
            <person name="Mueller-Roeber B."/>
            <person name="Nelson D.R."/>
            <person name="Obara M."/>
            <person name="Oguri Y."/>
            <person name="Olmstead R.G."/>
            <person name="Onodera N."/>
            <person name="Petersen B.L."/>
            <person name="Pils B."/>
            <person name="Prigge M."/>
            <person name="Rensing S.A."/>
            <person name="Riano-Pachon D.M."/>
            <person name="Roberts A.W."/>
            <person name="Sato Y."/>
            <person name="Scheller H.V."/>
            <person name="Schulz B."/>
            <person name="Schulz C."/>
            <person name="Shakirov E.V."/>
            <person name="Shibagaki N."/>
            <person name="Shinohara N."/>
            <person name="Shippen D.E."/>
            <person name="Soerensen I."/>
            <person name="Sotooka R."/>
            <person name="Sugimoto N."/>
            <person name="Sugita M."/>
            <person name="Sumikawa N."/>
            <person name="Tanurdzic M."/>
            <person name="Theissen G."/>
            <person name="Ulvskov P."/>
            <person name="Wakazuki S."/>
            <person name="Weng J.K."/>
            <person name="Willats W.W."/>
            <person name="Wipf D."/>
            <person name="Wolf P.G."/>
            <person name="Yang L."/>
            <person name="Zimmer A.D."/>
            <person name="Zhu Q."/>
            <person name="Mitros T."/>
            <person name="Hellsten U."/>
            <person name="Loque D."/>
            <person name="Otillar R."/>
            <person name="Salamov A."/>
            <person name="Schmutz J."/>
            <person name="Shapiro H."/>
            <person name="Lindquist E."/>
            <person name="Lucas S."/>
            <person name="Rokhsar D."/>
            <person name="Grigoriev I.V."/>
        </authorList>
    </citation>
    <scope>NUCLEOTIDE SEQUENCE [LARGE SCALE GENOMIC DNA]</scope>
</reference>
<dbReference type="EMBL" id="GL377565">
    <property type="protein sequence ID" value="EFJ37606.1"/>
    <property type="molecule type" value="Genomic_DNA"/>
</dbReference>